<reference evidence="2 3" key="1">
    <citation type="submission" date="2019-08" db="EMBL/GenBank/DDBJ databases">
        <title>Deep-cultivation of Planctomycetes and their phenomic and genomic characterization uncovers novel biology.</title>
        <authorList>
            <person name="Wiegand S."/>
            <person name="Jogler M."/>
            <person name="Boedeker C."/>
            <person name="Pinto D."/>
            <person name="Vollmers J."/>
            <person name="Rivas-Marin E."/>
            <person name="Kohn T."/>
            <person name="Peeters S.H."/>
            <person name="Heuer A."/>
            <person name="Rast P."/>
            <person name="Oberbeckmann S."/>
            <person name="Bunk B."/>
            <person name="Jeske O."/>
            <person name="Meyerdierks A."/>
            <person name="Storesund J.E."/>
            <person name="Kallscheuer N."/>
            <person name="Luecker S."/>
            <person name="Lage O.M."/>
            <person name="Pohl T."/>
            <person name="Merkel B.J."/>
            <person name="Hornburger P."/>
            <person name="Mueller R.-W."/>
            <person name="Bruemmer F."/>
            <person name="Labrenz M."/>
            <person name="Spormann A.M."/>
            <person name="Op den Camp H."/>
            <person name="Overmann J."/>
            <person name="Amann R."/>
            <person name="Jetten M.S.M."/>
            <person name="Mascher T."/>
            <person name="Medema M.H."/>
            <person name="Devos D.P."/>
            <person name="Kaster A.-K."/>
            <person name="Ovreas L."/>
            <person name="Rohde M."/>
            <person name="Galperin M.Y."/>
            <person name="Jogler C."/>
        </authorList>
    </citation>
    <scope>NUCLEOTIDE SEQUENCE [LARGE SCALE GENOMIC DNA]</scope>
    <source>
        <strain evidence="2 3">FC18</strain>
    </source>
</reference>
<keyword evidence="1" id="KW-0812">Transmembrane</keyword>
<name>A0A5B9PD49_9BACT</name>
<keyword evidence="3" id="KW-1185">Reference proteome</keyword>
<keyword evidence="1" id="KW-0472">Membrane</keyword>
<dbReference type="KEGG" id="mff:MFFC18_41510"/>
<organism evidence="2 3">
    <name type="scientific">Mariniblastus fucicola</name>
    <dbReference type="NCBI Taxonomy" id="980251"/>
    <lineage>
        <taxon>Bacteria</taxon>
        <taxon>Pseudomonadati</taxon>
        <taxon>Planctomycetota</taxon>
        <taxon>Planctomycetia</taxon>
        <taxon>Pirellulales</taxon>
        <taxon>Pirellulaceae</taxon>
        <taxon>Mariniblastus</taxon>
    </lineage>
</organism>
<feature type="transmembrane region" description="Helical" evidence="1">
    <location>
        <begin position="54"/>
        <end position="74"/>
    </location>
</feature>
<dbReference type="RefSeq" id="WP_075083515.1">
    <property type="nucleotide sequence ID" value="NZ_CP042912.1"/>
</dbReference>
<evidence type="ECO:0000313" key="3">
    <source>
        <dbReference type="Proteomes" id="UP000322214"/>
    </source>
</evidence>
<evidence type="ECO:0000313" key="2">
    <source>
        <dbReference type="EMBL" id="QEG24234.1"/>
    </source>
</evidence>
<dbReference type="Proteomes" id="UP000322214">
    <property type="component" value="Chromosome"/>
</dbReference>
<sequence>MSDTPNPFKTPENAADVHAEPEATNYDLRGMLILIAVSVALVAFETFVNGLSVTLVFVPPILFFAVAFWSVFAGMRATNKSQGLRIGLSLLAGIVAVPCCQCLLMFTCIPATTAIGSGFDLHNGVTSEMGFTAVSSLLLAGIALLALFLVYLLPQSLRRSNKAAVEYKSQRVSDKSVSGKNVSENPIE</sequence>
<feature type="transmembrane region" description="Helical" evidence="1">
    <location>
        <begin position="31"/>
        <end position="48"/>
    </location>
</feature>
<keyword evidence="1" id="KW-1133">Transmembrane helix</keyword>
<dbReference type="AlphaFoldDB" id="A0A5B9PD49"/>
<dbReference type="EMBL" id="CP042912">
    <property type="protein sequence ID" value="QEG24234.1"/>
    <property type="molecule type" value="Genomic_DNA"/>
</dbReference>
<feature type="transmembrane region" description="Helical" evidence="1">
    <location>
        <begin position="86"/>
        <end position="112"/>
    </location>
</feature>
<accession>A0A5B9PD49</accession>
<protein>
    <submittedName>
        <fullName evidence="2">Uncharacterized protein</fullName>
    </submittedName>
</protein>
<proteinExistence type="predicted"/>
<evidence type="ECO:0000256" key="1">
    <source>
        <dbReference type="SAM" id="Phobius"/>
    </source>
</evidence>
<gene>
    <name evidence="2" type="ORF">MFFC18_41510</name>
</gene>
<feature type="transmembrane region" description="Helical" evidence="1">
    <location>
        <begin position="132"/>
        <end position="153"/>
    </location>
</feature>